<evidence type="ECO:0000256" key="3">
    <source>
        <dbReference type="ARBA" id="ARBA00022692"/>
    </source>
</evidence>
<comment type="similarity">
    <text evidence="2">Belongs to the SMIM7 family.</text>
</comment>
<sequence length="102" mass="11352">MLLSLSDIILFGTLIVNGAAILNFKLPSTEHSFEEPSDGLKSKLFDLLRNLRLLRVFVALWNVVVLFLMIVGVERRGGARVCEACGALPVMFRCDTTKEGRE</sequence>
<evidence type="ECO:0000256" key="1">
    <source>
        <dbReference type="ARBA" id="ARBA00004167"/>
    </source>
</evidence>
<dbReference type="RefSeq" id="XP_004342227.1">
    <property type="nucleotide sequence ID" value="XM_004342178.1"/>
</dbReference>
<evidence type="ECO:0000256" key="4">
    <source>
        <dbReference type="ARBA" id="ARBA00022989"/>
    </source>
</evidence>
<evidence type="ECO:0000313" key="7">
    <source>
        <dbReference type="EMBL" id="ELR20117.1"/>
    </source>
</evidence>
<protein>
    <recommendedName>
        <fullName evidence="9">Small integral membrane protein 7</fullName>
    </recommendedName>
</protein>
<organism evidence="7 8">
    <name type="scientific">Acanthamoeba castellanii (strain ATCC 30010 / Neff)</name>
    <dbReference type="NCBI Taxonomy" id="1257118"/>
    <lineage>
        <taxon>Eukaryota</taxon>
        <taxon>Amoebozoa</taxon>
        <taxon>Discosea</taxon>
        <taxon>Longamoebia</taxon>
        <taxon>Centramoebida</taxon>
        <taxon>Acanthamoebidae</taxon>
        <taxon>Acanthamoeba</taxon>
    </lineage>
</organism>
<reference evidence="7 8" key="1">
    <citation type="journal article" date="2013" name="Genome Biol.">
        <title>Genome of Acanthamoeba castellanii highlights extensive lateral gene transfer and early evolution of tyrosine kinase signaling.</title>
        <authorList>
            <person name="Clarke M."/>
            <person name="Lohan A.J."/>
            <person name="Liu B."/>
            <person name="Lagkouvardos I."/>
            <person name="Roy S."/>
            <person name="Zafar N."/>
            <person name="Bertelli C."/>
            <person name="Schilde C."/>
            <person name="Kianianmomeni A."/>
            <person name="Burglin T.R."/>
            <person name="Frech C."/>
            <person name="Turcotte B."/>
            <person name="Kopec K.O."/>
            <person name="Synnott J.M."/>
            <person name="Choo C."/>
            <person name="Paponov I."/>
            <person name="Finkler A."/>
            <person name="Soon Heng Tan C."/>
            <person name="Hutchins A.P."/>
            <person name="Weinmeier T."/>
            <person name="Rattei T."/>
            <person name="Chu J.S."/>
            <person name="Gimenez G."/>
            <person name="Irimia M."/>
            <person name="Rigden D.J."/>
            <person name="Fitzpatrick D.A."/>
            <person name="Lorenzo-Morales J."/>
            <person name="Bateman A."/>
            <person name="Chiu C.H."/>
            <person name="Tang P."/>
            <person name="Hegemann P."/>
            <person name="Fromm H."/>
            <person name="Raoult D."/>
            <person name="Greub G."/>
            <person name="Miranda-Saavedra D."/>
            <person name="Chen N."/>
            <person name="Nash P."/>
            <person name="Ginger M.L."/>
            <person name="Horn M."/>
            <person name="Schaap P."/>
            <person name="Caler L."/>
            <person name="Loftus B."/>
        </authorList>
    </citation>
    <scope>NUCLEOTIDE SEQUENCE [LARGE SCALE GENOMIC DNA]</scope>
    <source>
        <strain evidence="7 8">Neff</strain>
    </source>
</reference>
<dbReference type="PANTHER" id="PTHR28622">
    <property type="entry name" value="SMALL INTEGRAL MEMBRANE PROTEIN 7"/>
    <property type="match status" value="1"/>
</dbReference>
<keyword evidence="4 6" id="KW-1133">Transmembrane helix</keyword>
<dbReference type="VEuPathDB" id="AmoebaDB:ACA1_115370"/>
<name>L8H4J5_ACACF</name>
<evidence type="ECO:0000256" key="6">
    <source>
        <dbReference type="SAM" id="Phobius"/>
    </source>
</evidence>
<evidence type="ECO:0000256" key="5">
    <source>
        <dbReference type="ARBA" id="ARBA00023136"/>
    </source>
</evidence>
<keyword evidence="8" id="KW-1185">Reference proteome</keyword>
<feature type="transmembrane region" description="Helical" evidence="6">
    <location>
        <begin position="53"/>
        <end position="73"/>
    </location>
</feature>
<dbReference type="GeneID" id="14920961"/>
<dbReference type="PANTHER" id="PTHR28622:SF1">
    <property type="entry name" value="SMALL INTEGRAL MEMBRANE PROTEIN 7"/>
    <property type="match status" value="1"/>
</dbReference>
<dbReference type="STRING" id="1257118.L8H4J5"/>
<dbReference type="GO" id="GO:0016020">
    <property type="term" value="C:membrane"/>
    <property type="evidence" value="ECO:0007669"/>
    <property type="project" value="UniProtKB-SubCell"/>
</dbReference>
<dbReference type="KEGG" id="acan:ACA1_115370"/>
<accession>L8H4J5</accession>
<dbReference type="Proteomes" id="UP000011083">
    <property type="component" value="Unassembled WGS sequence"/>
</dbReference>
<dbReference type="EMBL" id="KB007926">
    <property type="protein sequence ID" value="ELR20117.1"/>
    <property type="molecule type" value="Genomic_DNA"/>
</dbReference>
<comment type="subcellular location">
    <subcellularLocation>
        <location evidence="1">Membrane</location>
        <topology evidence="1">Single-pass membrane protein</topology>
    </subcellularLocation>
</comment>
<evidence type="ECO:0000256" key="2">
    <source>
        <dbReference type="ARBA" id="ARBA00008578"/>
    </source>
</evidence>
<gene>
    <name evidence="7" type="ORF">ACA1_115370</name>
</gene>
<evidence type="ECO:0000313" key="8">
    <source>
        <dbReference type="Proteomes" id="UP000011083"/>
    </source>
</evidence>
<dbReference type="InterPro" id="IPR037659">
    <property type="entry name" value="SMIM7"/>
</dbReference>
<keyword evidence="5 6" id="KW-0472">Membrane</keyword>
<keyword evidence="3 6" id="KW-0812">Transmembrane</keyword>
<evidence type="ECO:0008006" key="9">
    <source>
        <dbReference type="Google" id="ProtNLM"/>
    </source>
</evidence>
<dbReference type="OMA" id="LWNILVM"/>
<dbReference type="OrthoDB" id="10047572at2759"/>
<dbReference type="AlphaFoldDB" id="L8H4J5"/>
<proteinExistence type="inferred from homology"/>